<dbReference type="EMBL" id="JH818450">
    <property type="protein sequence ID" value="EKC22397.1"/>
    <property type="molecule type" value="Genomic_DNA"/>
</dbReference>
<feature type="region of interest" description="Disordered" evidence="1">
    <location>
        <begin position="96"/>
        <end position="119"/>
    </location>
</feature>
<proteinExistence type="predicted"/>
<dbReference type="HOGENOM" id="CLU_1760567_0_0_1"/>
<sequence length="148" mass="15810">MLRQWTFAPNARLKSYSGGIAYSPLTVPASKSQRTQGVCCRASQASRASQAAQAAPPSAADVAGRPENNEGVPPLSLERVEHSLFTAGRPEVYDRGPALARGKAATYRRPSRGSDTLSRSEAAELHFIGRARDSCFHRAWTPGVKAGS</sequence>
<protein>
    <submittedName>
        <fullName evidence="2">Uncharacterized protein</fullName>
    </submittedName>
</protein>
<accession>K1PER6</accession>
<dbReference type="InParanoid" id="K1PER6"/>
<evidence type="ECO:0000256" key="1">
    <source>
        <dbReference type="SAM" id="MobiDB-lite"/>
    </source>
</evidence>
<feature type="compositionally biased region" description="Low complexity" evidence="1">
    <location>
        <begin position="44"/>
        <end position="60"/>
    </location>
</feature>
<dbReference type="AlphaFoldDB" id="K1PER6"/>
<name>K1PER6_MAGGI</name>
<feature type="region of interest" description="Disordered" evidence="1">
    <location>
        <begin position="44"/>
        <end position="76"/>
    </location>
</feature>
<evidence type="ECO:0000313" key="2">
    <source>
        <dbReference type="EMBL" id="EKC22397.1"/>
    </source>
</evidence>
<gene>
    <name evidence="2" type="ORF">CGI_10002355</name>
</gene>
<organism evidence="2">
    <name type="scientific">Magallana gigas</name>
    <name type="common">Pacific oyster</name>
    <name type="synonym">Crassostrea gigas</name>
    <dbReference type="NCBI Taxonomy" id="29159"/>
    <lineage>
        <taxon>Eukaryota</taxon>
        <taxon>Metazoa</taxon>
        <taxon>Spiralia</taxon>
        <taxon>Lophotrochozoa</taxon>
        <taxon>Mollusca</taxon>
        <taxon>Bivalvia</taxon>
        <taxon>Autobranchia</taxon>
        <taxon>Pteriomorphia</taxon>
        <taxon>Ostreida</taxon>
        <taxon>Ostreoidea</taxon>
        <taxon>Ostreidae</taxon>
        <taxon>Magallana</taxon>
    </lineage>
</organism>
<reference evidence="2" key="1">
    <citation type="journal article" date="2012" name="Nature">
        <title>The oyster genome reveals stress adaptation and complexity of shell formation.</title>
        <authorList>
            <person name="Zhang G."/>
            <person name="Fang X."/>
            <person name="Guo X."/>
            <person name="Li L."/>
            <person name="Luo R."/>
            <person name="Xu F."/>
            <person name="Yang P."/>
            <person name="Zhang L."/>
            <person name="Wang X."/>
            <person name="Qi H."/>
            <person name="Xiong Z."/>
            <person name="Que H."/>
            <person name="Xie Y."/>
            <person name="Holland P.W."/>
            <person name="Paps J."/>
            <person name="Zhu Y."/>
            <person name="Wu F."/>
            <person name="Chen Y."/>
            <person name="Wang J."/>
            <person name="Peng C."/>
            <person name="Meng J."/>
            <person name="Yang L."/>
            <person name="Liu J."/>
            <person name="Wen B."/>
            <person name="Zhang N."/>
            <person name="Huang Z."/>
            <person name="Zhu Q."/>
            <person name="Feng Y."/>
            <person name="Mount A."/>
            <person name="Hedgecock D."/>
            <person name="Xu Z."/>
            <person name="Liu Y."/>
            <person name="Domazet-Loso T."/>
            <person name="Du Y."/>
            <person name="Sun X."/>
            <person name="Zhang S."/>
            <person name="Liu B."/>
            <person name="Cheng P."/>
            <person name="Jiang X."/>
            <person name="Li J."/>
            <person name="Fan D."/>
            <person name="Wang W."/>
            <person name="Fu W."/>
            <person name="Wang T."/>
            <person name="Wang B."/>
            <person name="Zhang J."/>
            <person name="Peng Z."/>
            <person name="Li Y."/>
            <person name="Li N."/>
            <person name="Wang J."/>
            <person name="Chen M."/>
            <person name="He Y."/>
            <person name="Tan F."/>
            <person name="Song X."/>
            <person name="Zheng Q."/>
            <person name="Huang R."/>
            <person name="Yang H."/>
            <person name="Du X."/>
            <person name="Chen L."/>
            <person name="Yang M."/>
            <person name="Gaffney P.M."/>
            <person name="Wang S."/>
            <person name="Luo L."/>
            <person name="She Z."/>
            <person name="Ming Y."/>
            <person name="Huang W."/>
            <person name="Zhang S."/>
            <person name="Huang B."/>
            <person name="Zhang Y."/>
            <person name="Qu T."/>
            <person name="Ni P."/>
            <person name="Miao G."/>
            <person name="Wang J."/>
            <person name="Wang Q."/>
            <person name="Steinberg C.E."/>
            <person name="Wang H."/>
            <person name="Li N."/>
            <person name="Qian L."/>
            <person name="Zhang G."/>
            <person name="Li Y."/>
            <person name="Yang H."/>
            <person name="Liu X."/>
            <person name="Wang J."/>
            <person name="Yin Y."/>
            <person name="Wang J."/>
        </authorList>
    </citation>
    <scope>NUCLEOTIDE SEQUENCE [LARGE SCALE GENOMIC DNA]</scope>
    <source>
        <strain evidence="2">05x7-T-G4-1.051#20</strain>
    </source>
</reference>